<dbReference type="InterPro" id="IPR050090">
    <property type="entry name" value="Tyrosine_recombinase_XerCD"/>
</dbReference>
<dbReference type="EMBL" id="JAODZE010000001">
    <property type="protein sequence ID" value="MDH0145186.1"/>
    <property type="molecule type" value="Genomic_DNA"/>
</dbReference>
<accession>A0AA42H8M4</accession>
<dbReference type="InterPro" id="IPR011010">
    <property type="entry name" value="DNA_brk_join_enz"/>
</dbReference>
<dbReference type="GO" id="GO:0006310">
    <property type="term" value="P:DNA recombination"/>
    <property type="evidence" value="ECO:0007669"/>
    <property type="project" value="UniProtKB-KW"/>
</dbReference>
<name>A0AA42H8M4_STUST</name>
<evidence type="ECO:0000256" key="4">
    <source>
        <dbReference type="PROSITE-ProRule" id="PRU01248"/>
    </source>
</evidence>
<reference evidence="7" key="1">
    <citation type="submission" date="2022-09" db="EMBL/GenBank/DDBJ databases">
        <title>Intensive care unit water sources are persistently colonized with multi-drug resistant bacteria and are the site of extensive horizontal gene transfer of antibiotic resistance genes.</title>
        <authorList>
            <person name="Diorio-Toth L."/>
        </authorList>
    </citation>
    <scope>NUCLEOTIDE SEQUENCE</scope>
    <source>
        <strain evidence="7">GD04147</strain>
    </source>
</reference>
<dbReference type="InterPro" id="IPR002104">
    <property type="entry name" value="Integrase_catalytic"/>
</dbReference>
<organism evidence="7 8">
    <name type="scientific">Stutzerimonas stutzeri</name>
    <name type="common">Pseudomonas stutzeri</name>
    <dbReference type="NCBI Taxonomy" id="316"/>
    <lineage>
        <taxon>Bacteria</taxon>
        <taxon>Pseudomonadati</taxon>
        <taxon>Pseudomonadota</taxon>
        <taxon>Gammaproteobacteria</taxon>
        <taxon>Pseudomonadales</taxon>
        <taxon>Pseudomonadaceae</taxon>
        <taxon>Stutzerimonas</taxon>
    </lineage>
</organism>
<dbReference type="Proteomes" id="UP001158076">
    <property type="component" value="Unassembled WGS sequence"/>
</dbReference>
<proteinExistence type="predicted"/>
<protein>
    <submittedName>
        <fullName evidence="7">Site-specific integrase</fullName>
    </submittedName>
</protein>
<evidence type="ECO:0000256" key="2">
    <source>
        <dbReference type="ARBA" id="ARBA00023125"/>
    </source>
</evidence>
<evidence type="ECO:0000256" key="1">
    <source>
        <dbReference type="ARBA" id="ARBA00022908"/>
    </source>
</evidence>
<keyword evidence="3" id="KW-0233">DNA recombination</keyword>
<dbReference type="PROSITE" id="PS51900">
    <property type="entry name" value="CB"/>
    <property type="match status" value="1"/>
</dbReference>
<feature type="domain" description="Core-binding (CB)" evidence="6">
    <location>
        <begin position="59"/>
        <end position="139"/>
    </location>
</feature>
<dbReference type="Pfam" id="PF00589">
    <property type="entry name" value="Phage_integrase"/>
    <property type="match status" value="1"/>
</dbReference>
<dbReference type="InterPro" id="IPR010998">
    <property type="entry name" value="Integrase_recombinase_N"/>
</dbReference>
<dbReference type="RefSeq" id="WP_279647963.1">
    <property type="nucleotide sequence ID" value="NZ_JAODZE010000001.1"/>
</dbReference>
<dbReference type="SUPFAM" id="SSF56349">
    <property type="entry name" value="DNA breaking-rejoining enzymes"/>
    <property type="match status" value="1"/>
</dbReference>
<sequence length="326" mass="37101">MAYYEKRKNGAWRAQIRRKGFPELSATFDTKQEAETWASQQEAAMLTGRFVDLREATKVTLSDGLKKYREERTPTKKGAKQEEDRIDAWLLHPLANKALSEVTSKDLSEYRDKRLKDGKSASTIRSELSIISMLYKTYDTDWGMPGLPNPVKSVRLPKVSNARDRRLTDEEMEKLLDAANAKSPELALIILLSIETAMRRTELVTMTRDQIRGCVASLDETKNGTSRKVPLSEKALDLLSQIPVRADGRCFSLRPNTVTNYMARIRAKSGVKDIRFHDMRHEATSRIFEKGLDVMEVSAITGHKTLSQLKRYTHLRPEDLAKKLNG</sequence>
<dbReference type="Gene3D" id="1.10.150.130">
    <property type="match status" value="1"/>
</dbReference>
<dbReference type="PROSITE" id="PS51898">
    <property type="entry name" value="TYR_RECOMBINASE"/>
    <property type="match status" value="1"/>
</dbReference>
<dbReference type="Gene3D" id="1.10.443.10">
    <property type="entry name" value="Intergrase catalytic core"/>
    <property type="match status" value="1"/>
</dbReference>
<dbReference type="GO" id="GO:0015074">
    <property type="term" value="P:DNA integration"/>
    <property type="evidence" value="ECO:0007669"/>
    <property type="project" value="UniProtKB-KW"/>
</dbReference>
<evidence type="ECO:0000259" key="5">
    <source>
        <dbReference type="PROSITE" id="PS51898"/>
    </source>
</evidence>
<evidence type="ECO:0000313" key="7">
    <source>
        <dbReference type="EMBL" id="MDH0145186.1"/>
    </source>
</evidence>
<comment type="caution">
    <text evidence="7">The sequence shown here is derived from an EMBL/GenBank/DDBJ whole genome shotgun (WGS) entry which is preliminary data.</text>
</comment>
<dbReference type="PANTHER" id="PTHR30349">
    <property type="entry name" value="PHAGE INTEGRASE-RELATED"/>
    <property type="match status" value="1"/>
</dbReference>
<evidence type="ECO:0000259" key="6">
    <source>
        <dbReference type="PROSITE" id="PS51900"/>
    </source>
</evidence>
<evidence type="ECO:0000256" key="3">
    <source>
        <dbReference type="ARBA" id="ARBA00023172"/>
    </source>
</evidence>
<dbReference type="InterPro" id="IPR044068">
    <property type="entry name" value="CB"/>
</dbReference>
<keyword evidence="1" id="KW-0229">DNA integration</keyword>
<dbReference type="CDD" id="cd00796">
    <property type="entry name" value="INT_Rci_Hp1_C"/>
    <property type="match status" value="1"/>
</dbReference>
<evidence type="ECO:0000313" key="8">
    <source>
        <dbReference type="Proteomes" id="UP001158076"/>
    </source>
</evidence>
<gene>
    <name evidence="7" type="ORF">N7335_02135</name>
</gene>
<dbReference type="PANTHER" id="PTHR30349:SF94">
    <property type="entry name" value="INTEGRASE_RECOMBINASE HI_1414-RELATED"/>
    <property type="match status" value="1"/>
</dbReference>
<keyword evidence="2 4" id="KW-0238">DNA-binding</keyword>
<dbReference type="InterPro" id="IPR013762">
    <property type="entry name" value="Integrase-like_cat_sf"/>
</dbReference>
<feature type="domain" description="Tyr recombinase" evidence="5">
    <location>
        <begin position="162"/>
        <end position="325"/>
    </location>
</feature>
<dbReference type="AlphaFoldDB" id="A0AA42H8M4"/>
<dbReference type="GO" id="GO:0003677">
    <property type="term" value="F:DNA binding"/>
    <property type="evidence" value="ECO:0007669"/>
    <property type="project" value="UniProtKB-UniRule"/>
</dbReference>